<evidence type="ECO:0000259" key="15">
    <source>
        <dbReference type="PROSITE" id="PS01033"/>
    </source>
</evidence>
<dbReference type="Pfam" id="PF00175">
    <property type="entry name" value="NAD_binding_1"/>
    <property type="match status" value="1"/>
</dbReference>
<evidence type="ECO:0000259" key="16">
    <source>
        <dbReference type="PROSITE" id="PS51384"/>
    </source>
</evidence>
<comment type="similarity">
    <text evidence="14">Belongs to the globin family.</text>
</comment>
<evidence type="ECO:0000256" key="2">
    <source>
        <dbReference type="ARBA" id="ARBA00006401"/>
    </source>
</evidence>
<dbReference type="SUPFAM" id="SSF46458">
    <property type="entry name" value="Globin-like"/>
    <property type="match status" value="1"/>
</dbReference>
<dbReference type="InterPro" id="IPR008333">
    <property type="entry name" value="Cbr1-like_FAD-bd_dom"/>
</dbReference>
<evidence type="ECO:0000256" key="9">
    <source>
        <dbReference type="ARBA" id="ARBA00023004"/>
    </source>
</evidence>
<keyword evidence="10" id="KW-0520">NAD</keyword>
<dbReference type="Gene3D" id="1.10.490.10">
    <property type="entry name" value="Globins"/>
    <property type="match status" value="1"/>
</dbReference>
<proteinExistence type="inferred from homology"/>
<keyword evidence="6 14" id="KW-0561">Oxygen transport</keyword>
<keyword evidence="18" id="KW-1185">Reference proteome</keyword>
<dbReference type="GO" id="GO:0051213">
    <property type="term" value="F:dioxygenase activity"/>
    <property type="evidence" value="ECO:0007669"/>
    <property type="project" value="UniProtKB-KW"/>
</dbReference>
<evidence type="ECO:0000256" key="6">
    <source>
        <dbReference type="ARBA" id="ARBA00022621"/>
    </source>
</evidence>
<dbReference type="PRINTS" id="PR00409">
    <property type="entry name" value="PHDIOXRDTASE"/>
</dbReference>
<evidence type="ECO:0000256" key="3">
    <source>
        <dbReference type="ARBA" id="ARBA00012229"/>
    </source>
</evidence>
<evidence type="ECO:0000256" key="1">
    <source>
        <dbReference type="ARBA" id="ARBA00001970"/>
    </source>
</evidence>
<dbReference type="EC" id="1.14.12.17" evidence="3"/>
<evidence type="ECO:0000256" key="14">
    <source>
        <dbReference type="RuleBase" id="RU000356"/>
    </source>
</evidence>
<comment type="catalytic activity">
    <reaction evidence="12">
        <text>2 nitric oxide + NADH + 2 O2 = 2 nitrate + NAD(+) + H(+)</text>
        <dbReference type="Rhea" id="RHEA:19469"/>
        <dbReference type="ChEBI" id="CHEBI:15378"/>
        <dbReference type="ChEBI" id="CHEBI:15379"/>
        <dbReference type="ChEBI" id="CHEBI:16480"/>
        <dbReference type="ChEBI" id="CHEBI:17632"/>
        <dbReference type="ChEBI" id="CHEBI:57540"/>
        <dbReference type="ChEBI" id="CHEBI:57945"/>
        <dbReference type="EC" id="1.14.12.17"/>
    </reaction>
</comment>
<dbReference type="Pfam" id="PF00970">
    <property type="entry name" value="FAD_binding_6"/>
    <property type="match status" value="1"/>
</dbReference>
<evidence type="ECO:0000256" key="7">
    <source>
        <dbReference type="ARBA" id="ARBA00022723"/>
    </source>
</evidence>
<organism evidence="17 18">
    <name type="scientific">Piscirickettsia litoralis</name>
    <dbReference type="NCBI Taxonomy" id="1891921"/>
    <lineage>
        <taxon>Bacteria</taxon>
        <taxon>Pseudomonadati</taxon>
        <taxon>Pseudomonadota</taxon>
        <taxon>Gammaproteobacteria</taxon>
        <taxon>Thiotrichales</taxon>
        <taxon>Piscirickettsiaceae</taxon>
        <taxon>Piscirickettsia</taxon>
    </lineage>
</organism>
<keyword evidence="7" id="KW-0479">Metal-binding</keyword>
<gene>
    <name evidence="17" type="ORF">BGC07_12530</name>
</gene>
<dbReference type="NCBIfam" id="NF009805">
    <property type="entry name" value="PRK13289.1"/>
    <property type="match status" value="1"/>
</dbReference>
<dbReference type="InterPro" id="IPR039261">
    <property type="entry name" value="FNR_nucleotide-bd"/>
</dbReference>
<dbReference type="InterPro" id="IPR017938">
    <property type="entry name" value="Riboflavin_synthase-like_b-brl"/>
</dbReference>
<comment type="cofactor">
    <cofactor evidence="1">
        <name>heme b</name>
        <dbReference type="ChEBI" id="CHEBI:60344"/>
    </cofactor>
</comment>
<keyword evidence="4" id="KW-0216">Detoxification</keyword>
<dbReference type="InterPro" id="IPR012292">
    <property type="entry name" value="Globin/Proto"/>
</dbReference>
<keyword evidence="14" id="KW-0813">Transport</keyword>
<evidence type="ECO:0000256" key="4">
    <source>
        <dbReference type="ARBA" id="ARBA00022575"/>
    </source>
</evidence>
<dbReference type="PANTHER" id="PTHR43396:SF3">
    <property type="entry name" value="FLAVOHEMOPROTEIN"/>
    <property type="match status" value="1"/>
</dbReference>
<keyword evidence="5 14" id="KW-0349">Heme</keyword>
<name>A0ABX3A3Z3_9GAMM</name>
<dbReference type="Gene3D" id="3.40.50.80">
    <property type="entry name" value="Nucleotide-binding domain of ferredoxin-NADP reductase (FNR) module"/>
    <property type="match status" value="1"/>
</dbReference>
<sequence length="394" mass="45181">MLSEQTKNIVKATAPVMKEHGLTITLRMYEIMFERYPETKTLFNQSHQATKQQPRALANSIYAYAANIDNLEALGDAVELIAQKHASLSVRPEHYDIVAECLIDAVKDVLKDAATTEIIDAWTEAYLFLANIFINREEELYQHDRNQIGGWNGFRRFIIKNKIKESDDVYSFYLHPEDNQPIINFQSGQYIALRAQLDGTTVTRNYSLSSAYHDDHYRISVKREKQGHLTPLLHDRININDTIELAAPKGNFTLENTDKPIVLISGGIGITPLFTMLEKALNQNPSTQITFIHATENSQTHTFKKQLADYSSQYQATLTTYSCYDQPLDDDECDLKGYITKDWLKEKLPNTKAEFYLCGSANFMKHIFQLLKELSIDESAIHYEYFGPLEEINN</sequence>
<reference evidence="17 18" key="1">
    <citation type="submission" date="2016-08" db="EMBL/GenBank/DDBJ databases">
        <title>Draft genome sequence of Candidatus Piscirickettsia litoralis, from seawater.</title>
        <authorList>
            <person name="Wan X."/>
            <person name="Lee A.J."/>
            <person name="Hou S."/>
            <person name="Donachie S.P."/>
        </authorList>
    </citation>
    <scope>NUCLEOTIDE SEQUENCE [LARGE SCALE GENOMIC DNA]</scope>
    <source>
        <strain evidence="17 18">Y2</strain>
    </source>
</reference>
<dbReference type="InterPro" id="IPR017927">
    <property type="entry name" value="FAD-bd_FR_type"/>
</dbReference>
<keyword evidence="17" id="KW-0560">Oxidoreductase</keyword>
<dbReference type="CDD" id="cd06184">
    <property type="entry name" value="flavohem_like_fad_nad_binding"/>
    <property type="match status" value="1"/>
</dbReference>
<dbReference type="RefSeq" id="WP_069313384.1">
    <property type="nucleotide sequence ID" value="NZ_MDTU01000001.1"/>
</dbReference>
<evidence type="ECO:0000256" key="11">
    <source>
        <dbReference type="ARBA" id="ARBA00025094"/>
    </source>
</evidence>
<comment type="similarity">
    <text evidence="2">In the C-terminal section; belongs to the flavoprotein pyridine nucleotide cytochrome reductase family.</text>
</comment>
<keyword evidence="17" id="KW-0223">Dioxygenase</keyword>
<feature type="domain" description="Globin" evidence="15">
    <location>
        <begin position="1"/>
        <end position="138"/>
    </location>
</feature>
<dbReference type="InterPro" id="IPR009050">
    <property type="entry name" value="Globin-like_sf"/>
</dbReference>
<dbReference type="SUPFAM" id="SSF52343">
    <property type="entry name" value="Ferredoxin reductase-like, C-terminal NADP-linked domain"/>
    <property type="match status" value="1"/>
</dbReference>
<evidence type="ECO:0000256" key="12">
    <source>
        <dbReference type="ARBA" id="ARBA00048649"/>
    </source>
</evidence>
<dbReference type="Proteomes" id="UP000094329">
    <property type="component" value="Unassembled WGS sequence"/>
</dbReference>
<evidence type="ECO:0000256" key="5">
    <source>
        <dbReference type="ARBA" id="ARBA00022617"/>
    </source>
</evidence>
<dbReference type="Pfam" id="PF00042">
    <property type="entry name" value="Globin"/>
    <property type="match status" value="1"/>
</dbReference>
<dbReference type="Gene3D" id="2.40.30.10">
    <property type="entry name" value="Translation factors"/>
    <property type="match status" value="1"/>
</dbReference>
<evidence type="ECO:0000256" key="13">
    <source>
        <dbReference type="ARBA" id="ARBA00049433"/>
    </source>
</evidence>
<keyword evidence="8" id="KW-0521">NADP</keyword>
<keyword evidence="9" id="KW-0408">Iron</keyword>
<dbReference type="CDD" id="cd08922">
    <property type="entry name" value="FHb-globin"/>
    <property type="match status" value="1"/>
</dbReference>
<dbReference type="PROSITE" id="PS01033">
    <property type="entry name" value="GLOBIN"/>
    <property type="match status" value="1"/>
</dbReference>
<dbReference type="PROSITE" id="PS51384">
    <property type="entry name" value="FAD_FR"/>
    <property type="match status" value="1"/>
</dbReference>
<dbReference type="PANTHER" id="PTHR43396">
    <property type="entry name" value="FLAVOHEMOPROTEIN"/>
    <property type="match status" value="1"/>
</dbReference>
<comment type="caution">
    <text evidence="17">The sequence shown here is derived from an EMBL/GenBank/DDBJ whole genome shotgun (WGS) entry which is preliminary data.</text>
</comment>
<evidence type="ECO:0000313" key="18">
    <source>
        <dbReference type="Proteomes" id="UP000094329"/>
    </source>
</evidence>
<evidence type="ECO:0000256" key="10">
    <source>
        <dbReference type="ARBA" id="ARBA00023027"/>
    </source>
</evidence>
<dbReference type="EMBL" id="MDTU01000001">
    <property type="protein sequence ID" value="ODN43586.1"/>
    <property type="molecule type" value="Genomic_DNA"/>
</dbReference>
<dbReference type="InterPro" id="IPR000971">
    <property type="entry name" value="Globin"/>
</dbReference>
<accession>A0ABX3A3Z3</accession>
<comment type="function">
    <text evidence="11">Is involved in NO detoxification in an aerobic process, termed nitric oxide dioxygenase (NOD) reaction that utilizes O(2) and NAD(P)H to convert NO to nitrate, which protects the bacterium from various noxious nitrogen compounds. Therefore, plays a central role in the inducible response to nitrosative stress.</text>
</comment>
<protein>
    <recommendedName>
        <fullName evidence="3">nitric oxide dioxygenase</fullName>
        <ecNumber evidence="3">1.14.12.17</ecNumber>
    </recommendedName>
</protein>
<dbReference type="SUPFAM" id="SSF63380">
    <property type="entry name" value="Riboflavin synthase domain-like"/>
    <property type="match status" value="1"/>
</dbReference>
<comment type="catalytic activity">
    <reaction evidence="13">
        <text>2 nitric oxide + NADPH + 2 O2 = 2 nitrate + NADP(+) + H(+)</text>
        <dbReference type="Rhea" id="RHEA:19465"/>
        <dbReference type="ChEBI" id="CHEBI:15378"/>
        <dbReference type="ChEBI" id="CHEBI:15379"/>
        <dbReference type="ChEBI" id="CHEBI:16480"/>
        <dbReference type="ChEBI" id="CHEBI:17632"/>
        <dbReference type="ChEBI" id="CHEBI:57783"/>
        <dbReference type="ChEBI" id="CHEBI:58349"/>
        <dbReference type="EC" id="1.14.12.17"/>
    </reaction>
</comment>
<evidence type="ECO:0000313" key="17">
    <source>
        <dbReference type="EMBL" id="ODN43586.1"/>
    </source>
</evidence>
<evidence type="ECO:0000256" key="8">
    <source>
        <dbReference type="ARBA" id="ARBA00022857"/>
    </source>
</evidence>
<feature type="domain" description="FAD-binding FR-type" evidence="16">
    <location>
        <begin position="152"/>
        <end position="255"/>
    </location>
</feature>
<dbReference type="InterPro" id="IPR001433">
    <property type="entry name" value="OxRdtase_FAD/NAD-bd"/>
</dbReference>